<protein>
    <recommendedName>
        <fullName evidence="1">Dynein heavy chain C-terminal domain-containing protein</fullName>
    </recommendedName>
</protein>
<evidence type="ECO:0000313" key="2">
    <source>
        <dbReference type="EMBL" id="KAA6382438.1"/>
    </source>
</evidence>
<feature type="domain" description="Dynein heavy chain C-terminal" evidence="1">
    <location>
        <begin position="21"/>
        <end position="54"/>
    </location>
</feature>
<accession>A0A5J4VIM1</accession>
<reference evidence="2 3" key="1">
    <citation type="submission" date="2019-03" db="EMBL/GenBank/DDBJ databases">
        <title>Single cell metagenomics reveals metabolic interactions within the superorganism composed of flagellate Streblomastix strix and complex community of Bacteroidetes bacteria on its surface.</title>
        <authorList>
            <person name="Treitli S.C."/>
            <person name="Kolisko M."/>
            <person name="Husnik F."/>
            <person name="Keeling P."/>
            <person name="Hampl V."/>
        </authorList>
    </citation>
    <scope>NUCLEOTIDE SEQUENCE [LARGE SCALE GENOMIC DNA]</scope>
    <source>
        <strain evidence="2">ST1C</strain>
    </source>
</reference>
<dbReference type="Pfam" id="PF18199">
    <property type="entry name" value="Dynein_C"/>
    <property type="match status" value="1"/>
</dbReference>
<comment type="caution">
    <text evidence="2">The sequence shown here is derived from an EMBL/GenBank/DDBJ whole genome shotgun (WGS) entry which is preliminary data.</text>
</comment>
<gene>
    <name evidence="2" type="ORF">EZS28_022034</name>
</gene>
<dbReference type="EMBL" id="SNRW01006785">
    <property type="protein sequence ID" value="KAA6382438.1"/>
    <property type="molecule type" value="Genomic_DNA"/>
</dbReference>
<evidence type="ECO:0000259" key="1">
    <source>
        <dbReference type="Pfam" id="PF18199"/>
    </source>
</evidence>
<sequence>MKFCRDVRLALPPSKRLYCTSHIYSVPLYKTEARYGVLSGTGHSSNYVIAVILLMDLSMQTLRFEGQYNAAKHYYISFV</sequence>
<evidence type="ECO:0000313" key="3">
    <source>
        <dbReference type="Proteomes" id="UP000324800"/>
    </source>
</evidence>
<dbReference type="OrthoDB" id="5593012at2759"/>
<dbReference type="AlphaFoldDB" id="A0A5J4VIM1"/>
<name>A0A5J4VIM1_9EUKA</name>
<dbReference type="InterPro" id="IPR041228">
    <property type="entry name" value="Dynein_C"/>
</dbReference>
<organism evidence="2 3">
    <name type="scientific">Streblomastix strix</name>
    <dbReference type="NCBI Taxonomy" id="222440"/>
    <lineage>
        <taxon>Eukaryota</taxon>
        <taxon>Metamonada</taxon>
        <taxon>Preaxostyla</taxon>
        <taxon>Oxymonadida</taxon>
        <taxon>Streblomastigidae</taxon>
        <taxon>Streblomastix</taxon>
    </lineage>
</organism>
<dbReference type="Proteomes" id="UP000324800">
    <property type="component" value="Unassembled WGS sequence"/>
</dbReference>
<proteinExistence type="predicted"/>